<gene>
    <name evidence="2" type="ORF">MNBD_GAMMA22-2009</name>
</gene>
<evidence type="ECO:0000313" key="2">
    <source>
        <dbReference type="EMBL" id="VAX01574.1"/>
    </source>
</evidence>
<keyword evidence="1" id="KW-0812">Transmembrane</keyword>
<protein>
    <submittedName>
        <fullName evidence="2">Uncharacterized protein</fullName>
    </submittedName>
</protein>
<keyword evidence="1" id="KW-0472">Membrane</keyword>
<feature type="transmembrane region" description="Helical" evidence="1">
    <location>
        <begin position="303"/>
        <end position="322"/>
    </location>
</feature>
<keyword evidence="1" id="KW-1133">Transmembrane helix</keyword>
<dbReference type="AlphaFoldDB" id="A0A3B1ANW7"/>
<name>A0A3B1ANW7_9ZZZZ</name>
<organism evidence="2">
    <name type="scientific">hydrothermal vent metagenome</name>
    <dbReference type="NCBI Taxonomy" id="652676"/>
    <lineage>
        <taxon>unclassified sequences</taxon>
        <taxon>metagenomes</taxon>
        <taxon>ecological metagenomes</taxon>
    </lineage>
</organism>
<dbReference type="EMBL" id="UOFS01000049">
    <property type="protein sequence ID" value="VAX01574.1"/>
    <property type="molecule type" value="Genomic_DNA"/>
</dbReference>
<proteinExistence type="predicted"/>
<accession>A0A3B1ANW7</accession>
<reference evidence="2" key="1">
    <citation type="submission" date="2018-06" db="EMBL/GenBank/DDBJ databases">
        <authorList>
            <person name="Zhirakovskaya E."/>
        </authorList>
    </citation>
    <scope>NUCLEOTIDE SEQUENCE</scope>
</reference>
<sequence length="325" mass="37347">MDRQAFCNPIQSKSSSISNSLSPTTLLNMLQIELPKFAVKIRGEVLAIRPWPNNENPIYLYGEIGDSESCIEFKIKPNNKLQLRGQHIEIIGALHTSPNYQRDGIKVSIEGEMLNEYKVEKLPSIFLTQHNSRNLVSLKQFLHQYKINELCILSTRHGFADFISKTNQSIHYTDVVFSVCNFDTIQNILKGIKETATKKHIKGIVIIHDGENCWDNRKWDNTEIVLALLDTKLHIYTALCETDILLLADKHADEAFITPNKFAKYLSSLVLEQKYKNNLTTKVKNVESKFYDILKSKFKLKKLVMLLSISNIIFLTIIVYILNQM</sequence>
<evidence type="ECO:0000256" key="1">
    <source>
        <dbReference type="SAM" id="Phobius"/>
    </source>
</evidence>